<feature type="binding site" evidence="7">
    <location>
        <position position="322"/>
    </location>
    <ligand>
        <name>Fe(3+)</name>
        <dbReference type="ChEBI" id="CHEBI:29034"/>
    </ligand>
</feature>
<accession>A0A2T1N937</accession>
<dbReference type="GO" id="GO:0005737">
    <property type="term" value="C:cytoplasm"/>
    <property type="evidence" value="ECO:0007669"/>
    <property type="project" value="UniProtKB-SubCell"/>
</dbReference>
<dbReference type="EC" id="3.5.2.7" evidence="1 7"/>
<dbReference type="Pfam" id="PF01979">
    <property type="entry name" value="Amidohydro_1"/>
    <property type="match status" value="1"/>
</dbReference>
<dbReference type="Gene3D" id="3.20.20.140">
    <property type="entry name" value="Metal-dependent hydrolases"/>
    <property type="match status" value="1"/>
</dbReference>
<evidence type="ECO:0000256" key="6">
    <source>
        <dbReference type="ARBA" id="ARBA00023004"/>
    </source>
</evidence>
<keyword evidence="2 7" id="KW-0479">Metal-binding</keyword>
<evidence type="ECO:0000259" key="8">
    <source>
        <dbReference type="Pfam" id="PF01979"/>
    </source>
</evidence>
<reference evidence="9 10" key="1">
    <citation type="submission" date="2018-03" db="EMBL/GenBank/DDBJ databases">
        <title>Mesoflavibacter sp. HG37 and Mesoflavibacter sp. HG96 sp.nov., two marine bacteria isolated from seawater of Western Pacific Ocean.</title>
        <authorList>
            <person name="Cheng H."/>
            <person name="Wu Y.-H."/>
            <person name="Guo L.-L."/>
            <person name="Xu X.-W."/>
        </authorList>
    </citation>
    <scope>NUCLEOTIDE SEQUENCE [LARGE SCALE GENOMIC DNA]</scope>
    <source>
        <strain evidence="9 10">KCTC 32269</strain>
    </source>
</reference>
<dbReference type="InterPro" id="IPR005920">
    <property type="entry name" value="HutI"/>
</dbReference>
<keyword evidence="10" id="KW-1185">Reference proteome</keyword>
<keyword evidence="4 7" id="KW-0369">Histidine metabolism</keyword>
<sequence>MTTLFIHIKQLIQVREKGLLKVSGKDMKTLPFIENAYLLIENDSIKDFGPMADCRSTKADTIIDATGKIVMPTWCDSHTHVVYAGNRVQEFVDRINGLSYEEIANRGGGILNSAEQLQNTTEDDLYKQSLARVKQLMALGTGAIEIKSGYGLTVNAELKMLRVIKRLKTDLKIAIKATFLGAHAVPKHFKDNKQGYLNEIATKMLPKIKDEQLADYIDIFCEKGYFDLDDTDFILTEGKKYGLTPKIHVNQFNAFGGVALAVKHKALSVDHLEELNENDIEALKNSNTMPVALPSCSYFLSIPYTPGRALIDAGLPLALATDFNPGSTPSGNMNFVVSTACIKMKLTPEEAINAATLNGAYAMDYSNDLGSITIGKKANIILTKAIPSFHYLPYAFGENCIDKVMINGEFIS</sequence>
<dbReference type="Gene3D" id="2.30.40.10">
    <property type="entry name" value="Urease, subunit C, domain 1"/>
    <property type="match status" value="1"/>
</dbReference>
<feature type="binding site" evidence="7">
    <location>
        <position position="87"/>
    </location>
    <ligand>
        <name>4-imidazolone-5-propanoate</name>
        <dbReference type="ChEBI" id="CHEBI:77893"/>
    </ligand>
</feature>
<dbReference type="PANTHER" id="PTHR42752">
    <property type="entry name" value="IMIDAZOLONEPROPIONASE"/>
    <property type="match status" value="1"/>
</dbReference>
<dbReference type="UniPathway" id="UPA00379">
    <property type="reaction ID" value="UER00551"/>
</dbReference>
<feature type="binding site" evidence="7">
    <location>
        <position position="324"/>
    </location>
    <ligand>
        <name>N-formimidoyl-L-glutamate</name>
        <dbReference type="ChEBI" id="CHEBI:58928"/>
    </ligand>
</feature>
<feature type="binding site" evidence="7">
    <location>
        <position position="326"/>
    </location>
    <ligand>
        <name>N-formimidoyl-L-glutamate</name>
        <dbReference type="ChEBI" id="CHEBI:58928"/>
    </ligand>
</feature>
<feature type="binding site" evidence="7">
    <location>
        <position position="80"/>
    </location>
    <ligand>
        <name>Zn(2+)</name>
        <dbReference type="ChEBI" id="CHEBI:29105"/>
    </ligand>
</feature>
<evidence type="ECO:0000256" key="7">
    <source>
        <dbReference type="HAMAP-Rule" id="MF_00372"/>
    </source>
</evidence>
<feature type="binding site" evidence="7">
    <location>
        <position position="251"/>
    </location>
    <ligand>
        <name>4-imidazolone-5-propanoate</name>
        <dbReference type="ChEBI" id="CHEBI:77893"/>
    </ligand>
</feature>
<keyword evidence="3 7" id="KW-0378">Hydrolase</keyword>
<keyword evidence="6 7" id="KW-0408">Iron</keyword>
<evidence type="ECO:0000256" key="3">
    <source>
        <dbReference type="ARBA" id="ARBA00022801"/>
    </source>
</evidence>
<dbReference type="OrthoDB" id="9776455at2"/>
<feature type="binding site" evidence="7">
    <location>
        <position position="78"/>
    </location>
    <ligand>
        <name>Fe(3+)</name>
        <dbReference type="ChEBI" id="CHEBI:29034"/>
    </ligand>
</feature>
<dbReference type="GO" id="GO:0005506">
    <property type="term" value="F:iron ion binding"/>
    <property type="evidence" value="ECO:0007669"/>
    <property type="project" value="UniProtKB-UniRule"/>
</dbReference>
<protein>
    <recommendedName>
        <fullName evidence="1 7">Imidazolonepropionase</fullName>
        <ecNumber evidence="1 7">3.5.2.7</ecNumber>
    </recommendedName>
    <alternativeName>
        <fullName evidence="7">Imidazolone-5-propionate hydrolase</fullName>
    </alternativeName>
</protein>
<dbReference type="HAMAP" id="MF_00372">
    <property type="entry name" value="HutI"/>
    <property type="match status" value="1"/>
</dbReference>
<organism evidence="9 10">
    <name type="scientific">Aurantibacter aestuarii</name>
    <dbReference type="NCBI Taxonomy" id="1266046"/>
    <lineage>
        <taxon>Bacteria</taxon>
        <taxon>Pseudomonadati</taxon>
        <taxon>Bacteroidota</taxon>
        <taxon>Flavobacteriia</taxon>
        <taxon>Flavobacteriales</taxon>
        <taxon>Flavobacteriaceae</taxon>
        <taxon>Aurantibacter</taxon>
    </lineage>
</organism>
<dbReference type="InterPro" id="IPR006680">
    <property type="entry name" value="Amidohydro-rel"/>
</dbReference>
<evidence type="ECO:0000256" key="2">
    <source>
        <dbReference type="ARBA" id="ARBA00022723"/>
    </source>
</evidence>
<dbReference type="Proteomes" id="UP000238426">
    <property type="component" value="Unassembled WGS sequence"/>
</dbReference>
<comment type="caution">
    <text evidence="9">The sequence shown here is derived from an EMBL/GenBank/DDBJ whole genome shotgun (WGS) entry which is preliminary data.</text>
</comment>
<evidence type="ECO:0000256" key="5">
    <source>
        <dbReference type="ARBA" id="ARBA00022833"/>
    </source>
</evidence>
<feature type="binding site" evidence="7">
    <location>
        <position position="150"/>
    </location>
    <ligand>
        <name>N-formimidoyl-L-glutamate</name>
        <dbReference type="ChEBI" id="CHEBI:58928"/>
    </ligand>
</feature>
<keyword evidence="5 7" id="KW-0862">Zinc</keyword>
<feature type="binding site" evidence="7">
    <location>
        <position position="150"/>
    </location>
    <ligand>
        <name>4-imidazolone-5-propanoate</name>
        <dbReference type="ChEBI" id="CHEBI:77893"/>
    </ligand>
</feature>
<dbReference type="GO" id="GO:0008270">
    <property type="term" value="F:zinc ion binding"/>
    <property type="evidence" value="ECO:0007669"/>
    <property type="project" value="UniProtKB-UniRule"/>
</dbReference>
<comment type="cofactor">
    <cofactor evidence="7">
        <name>Zn(2+)</name>
        <dbReference type="ChEBI" id="CHEBI:29105"/>
    </cofactor>
    <cofactor evidence="7">
        <name>Fe(3+)</name>
        <dbReference type="ChEBI" id="CHEBI:29034"/>
    </cofactor>
    <text evidence="7">Binds 1 zinc or iron ion per subunit.</text>
</comment>
<gene>
    <name evidence="7" type="primary">hutI</name>
    <name evidence="9" type="ORF">C7H52_08780</name>
</gene>
<dbReference type="EMBL" id="PXOQ01000009">
    <property type="protein sequence ID" value="PSG88386.1"/>
    <property type="molecule type" value="Genomic_DNA"/>
</dbReference>
<feature type="binding site" evidence="7">
    <location>
        <position position="183"/>
    </location>
    <ligand>
        <name>4-imidazolone-5-propanoate</name>
        <dbReference type="ChEBI" id="CHEBI:77893"/>
    </ligand>
</feature>
<dbReference type="SUPFAM" id="SSF51556">
    <property type="entry name" value="Metallo-dependent hydrolases"/>
    <property type="match status" value="1"/>
</dbReference>
<feature type="binding site" evidence="7">
    <location>
        <position position="80"/>
    </location>
    <ligand>
        <name>Fe(3+)</name>
        <dbReference type="ChEBI" id="CHEBI:29034"/>
    </ligand>
</feature>
<evidence type="ECO:0000313" key="10">
    <source>
        <dbReference type="Proteomes" id="UP000238426"/>
    </source>
</evidence>
<dbReference type="GO" id="GO:0050480">
    <property type="term" value="F:imidazolonepropionase activity"/>
    <property type="evidence" value="ECO:0007669"/>
    <property type="project" value="UniProtKB-UniRule"/>
</dbReference>
<evidence type="ECO:0000313" key="9">
    <source>
        <dbReference type="EMBL" id="PSG88386.1"/>
    </source>
</evidence>
<comment type="subcellular location">
    <subcellularLocation>
        <location evidence="7">Cytoplasm</location>
    </subcellularLocation>
</comment>
<comment type="similarity">
    <text evidence="7">Belongs to the metallo-dependent hydrolases superfamily. HutI family.</text>
</comment>
<name>A0A2T1N937_9FLAO</name>
<feature type="binding site" evidence="7">
    <location>
        <position position="248"/>
    </location>
    <ligand>
        <name>Zn(2+)</name>
        <dbReference type="ChEBI" id="CHEBI:29105"/>
    </ligand>
</feature>
<dbReference type="SUPFAM" id="SSF51338">
    <property type="entry name" value="Composite domain of metallo-dependent hydrolases"/>
    <property type="match status" value="1"/>
</dbReference>
<evidence type="ECO:0000256" key="4">
    <source>
        <dbReference type="ARBA" id="ARBA00022808"/>
    </source>
</evidence>
<feature type="domain" description="Amidohydrolase-related" evidence="8">
    <location>
        <begin position="292"/>
        <end position="409"/>
    </location>
</feature>
<dbReference type="AlphaFoldDB" id="A0A2T1N937"/>
<dbReference type="InterPro" id="IPR011059">
    <property type="entry name" value="Metal-dep_hydrolase_composite"/>
</dbReference>
<feature type="binding site" evidence="7">
    <location>
        <position position="248"/>
    </location>
    <ligand>
        <name>Fe(3+)</name>
        <dbReference type="ChEBI" id="CHEBI:29034"/>
    </ligand>
</feature>
<dbReference type="GO" id="GO:0019557">
    <property type="term" value="P:L-histidine catabolic process to glutamate and formate"/>
    <property type="evidence" value="ECO:0007669"/>
    <property type="project" value="UniProtKB-UniPathway"/>
</dbReference>
<dbReference type="PANTHER" id="PTHR42752:SF1">
    <property type="entry name" value="IMIDAZOLONEPROPIONASE-RELATED"/>
    <property type="match status" value="1"/>
</dbReference>
<evidence type="ECO:0000256" key="1">
    <source>
        <dbReference type="ARBA" id="ARBA00012864"/>
    </source>
</evidence>
<feature type="binding site" evidence="7">
    <location>
        <position position="322"/>
    </location>
    <ligand>
        <name>Zn(2+)</name>
        <dbReference type="ChEBI" id="CHEBI:29105"/>
    </ligand>
</feature>
<keyword evidence="7" id="KW-0963">Cytoplasm</keyword>
<proteinExistence type="inferred from homology"/>
<comment type="catalytic activity">
    <reaction evidence="7">
        <text>4-imidazolone-5-propanoate + H2O = N-formimidoyl-L-glutamate</text>
        <dbReference type="Rhea" id="RHEA:23660"/>
        <dbReference type="ChEBI" id="CHEBI:15377"/>
        <dbReference type="ChEBI" id="CHEBI:58928"/>
        <dbReference type="ChEBI" id="CHEBI:77893"/>
        <dbReference type="EC" id="3.5.2.7"/>
    </reaction>
</comment>
<feature type="binding site" evidence="7">
    <location>
        <position position="327"/>
    </location>
    <ligand>
        <name>4-imidazolone-5-propanoate</name>
        <dbReference type="ChEBI" id="CHEBI:77893"/>
    </ligand>
</feature>
<dbReference type="InterPro" id="IPR032466">
    <property type="entry name" value="Metal_Hydrolase"/>
</dbReference>
<dbReference type="NCBIfam" id="TIGR01224">
    <property type="entry name" value="hutI"/>
    <property type="match status" value="1"/>
</dbReference>
<dbReference type="GO" id="GO:0019556">
    <property type="term" value="P:L-histidine catabolic process to glutamate and formamide"/>
    <property type="evidence" value="ECO:0007669"/>
    <property type="project" value="UniProtKB-UniRule"/>
</dbReference>
<dbReference type="FunFam" id="3.20.20.140:FF:000007">
    <property type="entry name" value="Imidazolonepropionase"/>
    <property type="match status" value="1"/>
</dbReference>
<dbReference type="RefSeq" id="WP_106463524.1">
    <property type="nucleotide sequence ID" value="NZ_PXOQ01000009.1"/>
</dbReference>
<comment type="function">
    <text evidence="7">Catalyzes the hydrolytic cleavage of the carbon-nitrogen bond in imidazolone-5-propanoate to yield N-formimidoyl-L-glutamate. It is the third step in the universal histidine degradation pathway.</text>
</comment>
<comment type="pathway">
    <text evidence="7">Amino-acid degradation; L-histidine degradation into L-glutamate; N-formimidoyl-L-glutamate from L-histidine: step 3/3.</text>
</comment>
<feature type="binding site" evidence="7">
    <location>
        <position position="78"/>
    </location>
    <ligand>
        <name>Zn(2+)</name>
        <dbReference type="ChEBI" id="CHEBI:29105"/>
    </ligand>
</feature>